<evidence type="ECO:0000256" key="12">
    <source>
        <dbReference type="SAM" id="MobiDB-lite"/>
    </source>
</evidence>
<feature type="transmembrane region" description="Helical" evidence="11">
    <location>
        <begin position="412"/>
        <end position="430"/>
    </location>
</feature>
<dbReference type="InterPro" id="IPR023171">
    <property type="entry name" value="Na/H_antiporter_dom_sf"/>
</dbReference>
<feature type="transmembrane region" description="Helical" evidence="11">
    <location>
        <begin position="157"/>
        <end position="179"/>
    </location>
</feature>
<keyword evidence="14" id="KW-1185">Reference proteome</keyword>
<evidence type="ECO:0000313" key="14">
    <source>
        <dbReference type="Proteomes" id="UP000605670"/>
    </source>
</evidence>
<keyword evidence="3 11" id="KW-0050">Antiport</keyword>
<keyword evidence="8 11" id="KW-0406">Ion transport</keyword>
<dbReference type="HAMAP" id="MF_01844">
    <property type="entry name" value="NhaA"/>
    <property type="match status" value="1"/>
</dbReference>
<evidence type="ECO:0000256" key="6">
    <source>
        <dbReference type="ARBA" id="ARBA00022989"/>
    </source>
</evidence>
<feature type="transmembrane region" description="Helical" evidence="11">
    <location>
        <begin position="303"/>
        <end position="322"/>
    </location>
</feature>
<dbReference type="EMBL" id="BMEM01000005">
    <property type="protein sequence ID" value="GGF58787.1"/>
    <property type="molecule type" value="Genomic_DNA"/>
</dbReference>
<evidence type="ECO:0000256" key="5">
    <source>
        <dbReference type="ARBA" id="ARBA00022692"/>
    </source>
</evidence>
<feature type="compositionally biased region" description="Pro residues" evidence="12">
    <location>
        <begin position="1"/>
        <end position="22"/>
    </location>
</feature>
<comment type="function">
    <text evidence="11">Na(+)/H(+) antiporter that extrudes sodium in exchange for external protons.</text>
</comment>
<feature type="transmembrane region" description="Helical" evidence="11">
    <location>
        <begin position="373"/>
        <end position="400"/>
    </location>
</feature>
<dbReference type="Pfam" id="PF06965">
    <property type="entry name" value="Na_H_antiport_1"/>
    <property type="match status" value="1"/>
</dbReference>
<dbReference type="GO" id="GO:0005886">
    <property type="term" value="C:plasma membrane"/>
    <property type="evidence" value="ECO:0007669"/>
    <property type="project" value="UniProtKB-SubCell"/>
</dbReference>
<evidence type="ECO:0000256" key="1">
    <source>
        <dbReference type="ARBA" id="ARBA00004429"/>
    </source>
</evidence>
<organism evidence="13 14">
    <name type="scientific">Ornithinimicrobium tianjinense</name>
    <dbReference type="NCBI Taxonomy" id="1195761"/>
    <lineage>
        <taxon>Bacteria</taxon>
        <taxon>Bacillati</taxon>
        <taxon>Actinomycetota</taxon>
        <taxon>Actinomycetes</taxon>
        <taxon>Micrococcales</taxon>
        <taxon>Ornithinimicrobiaceae</taxon>
        <taxon>Ornithinimicrobium</taxon>
    </lineage>
</organism>
<keyword evidence="2 11" id="KW-0813">Transport</keyword>
<feature type="region of interest" description="Disordered" evidence="12">
    <location>
        <begin position="1"/>
        <end position="26"/>
    </location>
</feature>
<comment type="subcellular location">
    <subcellularLocation>
        <location evidence="1">Cell inner membrane</location>
        <topology evidence="1">Multi-pass membrane protein</topology>
    </subcellularLocation>
    <subcellularLocation>
        <location evidence="11">Cell membrane</location>
        <topology evidence="11">Multi-pass membrane protein</topology>
    </subcellularLocation>
</comment>
<keyword evidence="6 11" id="KW-1133">Transmembrane helix</keyword>
<dbReference type="PANTHER" id="PTHR30341">
    <property type="entry name" value="SODIUM ION/PROTON ANTIPORTER NHAA-RELATED"/>
    <property type="match status" value="1"/>
</dbReference>
<evidence type="ECO:0000256" key="4">
    <source>
        <dbReference type="ARBA" id="ARBA00022475"/>
    </source>
</evidence>
<feature type="transmembrane region" description="Helical" evidence="11">
    <location>
        <begin position="241"/>
        <end position="257"/>
    </location>
</feature>
<feature type="transmembrane region" description="Helical" evidence="11">
    <location>
        <begin position="84"/>
        <end position="104"/>
    </location>
</feature>
<dbReference type="AlphaFoldDB" id="A0A917F914"/>
<proteinExistence type="inferred from homology"/>
<keyword evidence="4 11" id="KW-1003">Cell membrane</keyword>
<dbReference type="NCBIfam" id="TIGR00773">
    <property type="entry name" value="NhaA"/>
    <property type="match status" value="1"/>
</dbReference>
<protein>
    <recommendedName>
        <fullName evidence="11">Na(+)/H(+) antiporter NhaA</fullName>
    </recommendedName>
    <alternativeName>
        <fullName evidence="11">Sodium/proton antiporter NhaA</fullName>
    </alternativeName>
</protein>
<evidence type="ECO:0000256" key="9">
    <source>
        <dbReference type="ARBA" id="ARBA00023136"/>
    </source>
</evidence>
<dbReference type="RefSeq" id="WP_188431902.1">
    <property type="nucleotide sequence ID" value="NZ_BAABKH010000006.1"/>
</dbReference>
<feature type="transmembrane region" description="Helical" evidence="11">
    <location>
        <begin position="125"/>
        <end position="145"/>
    </location>
</feature>
<gene>
    <name evidence="11 13" type="primary">nhaA</name>
    <name evidence="13" type="ORF">GCM10011366_28300</name>
</gene>
<reference evidence="13" key="2">
    <citation type="submission" date="2020-09" db="EMBL/GenBank/DDBJ databases">
        <authorList>
            <person name="Sun Q."/>
            <person name="Zhou Y."/>
        </authorList>
    </citation>
    <scope>NUCLEOTIDE SEQUENCE</scope>
    <source>
        <strain evidence="13">CGMCC 1.12160</strain>
    </source>
</reference>
<feature type="transmembrane region" description="Helical" evidence="11">
    <location>
        <begin position="263"/>
        <end position="282"/>
    </location>
</feature>
<evidence type="ECO:0000256" key="2">
    <source>
        <dbReference type="ARBA" id="ARBA00022448"/>
    </source>
</evidence>
<accession>A0A917F914</accession>
<dbReference type="Gene3D" id="1.20.1530.10">
    <property type="entry name" value="Na+/H+ antiporter like domain"/>
    <property type="match status" value="1"/>
</dbReference>
<evidence type="ECO:0000256" key="3">
    <source>
        <dbReference type="ARBA" id="ARBA00022449"/>
    </source>
</evidence>
<feature type="transmembrane region" description="Helical" evidence="11">
    <location>
        <begin position="334"/>
        <end position="361"/>
    </location>
</feature>
<dbReference type="GO" id="GO:0015385">
    <property type="term" value="F:sodium:proton antiporter activity"/>
    <property type="evidence" value="ECO:0007669"/>
    <property type="project" value="UniProtKB-UniRule"/>
</dbReference>
<dbReference type="InterPro" id="IPR004670">
    <property type="entry name" value="NhaA"/>
</dbReference>
<evidence type="ECO:0000313" key="13">
    <source>
        <dbReference type="EMBL" id="GGF58787.1"/>
    </source>
</evidence>
<keyword evidence="10 11" id="KW-0739">Sodium transport</keyword>
<evidence type="ECO:0000256" key="11">
    <source>
        <dbReference type="HAMAP-Rule" id="MF_01844"/>
    </source>
</evidence>
<evidence type="ECO:0000256" key="7">
    <source>
        <dbReference type="ARBA" id="ARBA00023053"/>
    </source>
</evidence>
<dbReference type="Proteomes" id="UP000605670">
    <property type="component" value="Unassembled WGS sequence"/>
</dbReference>
<comment type="similarity">
    <text evidence="11">Belongs to the NhaA Na(+)/H(+) (TC 2.A.33) antiporter family.</text>
</comment>
<evidence type="ECO:0000256" key="8">
    <source>
        <dbReference type="ARBA" id="ARBA00023065"/>
    </source>
</evidence>
<keyword evidence="5 11" id="KW-0812">Transmembrane</keyword>
<feature type="transmembrane region" description="Helical" evidence="11">
    <location>
        <begin position="186"/>
        <end position="206"/>
    </location>
</feature>
<feature type="transmembrane region" description="Helical" evidence="11">
    <location>
        <begin position="212"/>
        <end position="229"/>
    </location>
</feature>
<dbReference type="PANTHER" id="PTHR30341:SF0">
    <property type="entry name" value="NA(+)_H(+) ANTIPORTER NHAA"/>
    <property type="match status" value="1"/>
</dbReference>
<sequence length="465" mass="48537">MSTSSTPPPTSPQSTPPTPPTPSRTALGRPAWSEVVRVGDLLRKETVGGILLVLAAVLAIAWANSPWAGSYVALRETEVGYEPWHLRLSLGAWAADGLLAVFFFMVGLELKREVMIGSLRRLDRAVVPVAAAAGGVLVPALIYAAVNARSPELLVGWAIPTATDIAFAVAVLAIIGSALPPALRIFLLTLAVVDDLIAILIIALVYSSHLEPVMLLWGLLPLAVFALLARRQRLLFRYRALPAWLLLLPVGAVFWALVHASGIHATIAGVVLGLVVPARVRADRGEPDGPDAHGLAELLEHRIRPLSAAVAVPVFAFFSAGVDVGGLDGLLTALGSTVTIGIVLGLVVGKIVGITGTTWLVTSLTRSSLDPSLRWVDLVGVSALAGIGFTVSLLVAELSFGVGTEPGDHAKVGIFVASLLAAALGSAVLASRNATYRRLAAADAVDADQDGVPDVYETDEHTQHG</sequence>
<dbReference type="GO" id="GO:0006885">
    <property type="term" value="P:regulation of pH"/>
    <property type="evidence" value="ECO:0007669"/>
    <property type="project" value="UniProtKB-UniRule"/>
</dbReference>
<name>A0A917F914_9MICO</name>
<keyword evidence="9 11" id="KW-0472">Membrane</keyword>
<keyword evidence="7 11" id="KW-0915">Sodium</keyword>
<reference evidence="13" key="1">
    <citation type="journal article" date="2014" name="Int. J. Syst. Evol. Microbiol.">
        <title>Complete genome sequence of Corynebacterium casei LMG S-19264T (=DSM 44701T), isolated from a smear-ripened cheese.</title>
        <authorList>
            <consortium name="US DOE Joint Genome Institute (JGI-PGF)"/>
            <person name="Walter F."/>
            <person name="Albersmeier A."/>
            <person name="Kalinowski J."/>
            <person name="Ruckert C."/>
        </authorList>
    </citation>
    <scope>NUCLEOTIDE SEQUENCE</scope>
    <source>
        <strain evidence="13">CGMCC 1.12160</strain>
    </source>
</reference>
<evidence type="ECO:0000256" key="10">
    <source>
        <dbReference type="ARBA" id="ARBA00023201"/>
    </source>
</evidence>
<comment type="caution">
    <text evidence="13">The sequence shown here is derived from an EMBL/GenBank/DDBJ whole genome shotgun (WGS) entry which is preliminary data.</text>
</comment>
<comment type="catalytic activity">
    <reaction evidence="11">
        <text>Na(+)(in) + 2 H(+)(out) = Na(+)(out) + 2 H(+)(in)</text>
        <dbReference type="Rhea" id="RHEA:29251"/>
        <dbReference type="ChEBI" id="CHEBI:15378"/>
        <dbReference type="ChEBI" id="CHEBI:29101"/>
    </reaction>
</comment>
<feature type="transmembrane region" description="Helical" evidence="11">
    <location>
        <begin position="47"/>
        <end position="64"/>
    </location>
</feature>